<dbReference type="InterPro" id="IPR045028">
    <property type="entry name" value="DinG/Rad3-like"/>
</dbReference>
<evidence type="ECO:0000256" key="3">
    <source>
        <dbReference type="ARBA" id="ARBA00022840"/>
    </source>
</evidence>
<evidence type="ECO:0000259" key="4">
    <source>
        <dbReference type="PROSITE" id="PS51193"/>
    </source>
</evidence>
<dbReference type="GO" id="GO:0005524">
    <property type="term" value="F:ATP binding"/>
    <property type="evidence" value="ECO:0007669"/>
    <property type="project" value="UniProtKB-KW"/>
</dbReference>
<dbReference type="InterPro" id="IPR027417">
    <property type="entry name" value="P-loop_NTPase"/>
</dbReference>
<dbReference type="eggNOG" id="arCOG00770">
    <property type="taxonomic scope" value="Archaea"/>
</dbReference>
<keyword evidence="6" id="KW-1185">Reference proteome</keyword>
<dbReference type="PANTHER" id="PTHR11472:SF34">
    <property type="entry name" value="REGULATOR OF TELOMERE ELONGATION HELICASE 1"/>
    <property type="match status" value="1"/>
</dbReference>
<dbReference type="SUPFAM" id="SSF52540">
    <property type="entry name" value="P-loop containing nucleoside triphosphate hydrolases"/>
    <property type="match status" value="1"/>
</dbReference>
<dbReference type="PANTHER" id="PTHR11472">
    <property type="entry name" value="DNA REPAIR DEAD HELICASE RAD3/XP-D SUBFAMILY MEMBER"/>
    <property type="match status" value="1"/>
</dbReference>
<dbReference type="InterPro" id="IPR014013">
    <property type="entry name" value="Helic_SF1/SF2_ATP-bd_DinG/Rad3"/>
</dbReference>
<gene>
    <name evidence="5" type="ordered locus">Igni_0053</name>
</gene>
<dbReference type="HOGENOM" id="CLU_006515_9_0_2"/>
<keyword evidence="3" id="KW-0067">ATP-binding</keyword>
<feature type="domain" description="Helicase ATP-binding" evidence="4">
    <location>
        <begin position="1"/>
        <end position="227"/>
    </location>
</feature>
<dbReference type="GeneID" id="5562518"/>
<keyword evidence="2" id="KW-0378">Hydrolase</keyword>
<reference evidence="5 6" key="1">
    <citation type="journal article" date="2008" name="Genome Biol.">
        <title>A genomic analysis of the archaeal system Ignicoccus hospitalis-Nanoarchaeum equitans.</title>
        <authorList>
            <person name="Podar M."/>
            <person name="Anderson I."/>
            <person name="Makarova K.S."/>
            <person name="Elkins J.G."/>
            <person name="Ivanova N."/>
            <person name="Wall M.A."/>
            <person name="Lykidis A."/>
            <person name="Mavromatis K."/>
            <person name="Sun H."/>
            <person name="Hudson M.E."/>
            <person name="Chen W."/>
            <person name="Deciu C."/>
            <person name="Hutchison D."/>
            <person name="Eads J.R."/>
            <person name="Anderson A."/>
            <person name="Fernandes F."/>
            <person name="Szeto E."/>
            <person name="Lapidus A."/>
            <person name="Kyrpides N.C."/>
            <person name="Saier M.H.Jr."/>
            <person name="Richardson P.M."/>
            <person name="Rachel R."/>
            <person name="Huber H."/>
            <person name="Eisen J.A."/>
            <person name="Koonin E.V."/>
            <person name="Keller M."/>
            <person name="Stetter K.O."/>
        </authorList>
    </citation>
    <scope>NUCLEOTIDE SEQUENCE [LARGE SCALE GENOMIC DNA]</scope>
    <source>
        <strain evidence="6">KIN4/I / DSM 18386 / JCM 14125</strain>
    </source>
</reference>
<protein>
    <submittedName>
        <fullName evidence="5">DEAD_2 domain protein</fullName>
    </submittedName>
</protein>
<accession>A8A8I5</accession>
<dbReference type="PROSITE" id="PS51193">
    <property type="entry name" value="HELICASE_ATP_BIND_2"/>
    <property type="match status" value="1"/>
</dbReference>
<dbReference type="Proteomes" id="UP000000262">
    <property type="component" value="Chromosome"/>
</dbReference>
<dbReference type="STRING" id="453591.Igni_0053"/>
<dbReference type="Gene3D" id="3.40.50.300">
    <property type="entry name" value="P-loop containing nucleotide triphosphate hydrolases"/>
    <property type="match status" value="2"/>
</dbReference>
<sequence>MLRPWQQYFVNRSLEELKEGKKVIAINSPTGSGKTLTALKIIESAIELGIAKKSLFAVRTVTQLLPPLRDVERFGLRLKAVPLIGKEKACPAGYAGVNLCPQCSWRDRVGEPPASWTEVFSWIESTIRSFKCPYVTLKELSKDADLVVLSYQYLSPDILPKLGTDLKEALIVVDEAHNLLKFVRERKFKLDRAIGLLSSYPKLFKSLNSTEGVKEVVEVMKTFSTTILSLINVLRRLKGFSVVERPLRVTNFFEVSTSEIKIIVEALERALPKLVLEAHPAADLAVQIRDVLEAFTLLESGHGAAYLEGDSLVIRELKPWISKYVNESKGLILLSGTLHSKQFLETVLSAEVVYLDLFDNEYLRNSYFNLFNPNNVMYLFITDYSSKYKLRNDPVMMERRKRIELACYRMVARSGGTCLMVYPSYSALSLAKPHLSELSERGEVNVIVSERGLGHKVLEAAKRGASLVAAVAGDQLTEGVELVDEGGSSIIRAVAVLGAPFPSPSPYLEDFSKAVSKGDWKKTLEKLYEEEMLVKVKQAVGRLVRSPSDSGVVILADTRFLNYKEVLAKWYPKRFLSSSELLEMVS</sequence>
<dbReference type="KEGG" id="iho:Igni_0053"/>
<dbReference type="Gene3D" id="1.10.275.30">
    <property type="match status" value="1"/>
</dbReference>
<evidence type="ECO:0000256" key="1">
    <source>
        <dbReference type="ARBA" id="ARBA00022741"/>
    </source>
</evidence>
<dbReference type="PhylomeDB" id="A8A8I5"/>
<dbReference type="AlphaFoldDB" id="A8A8I5"/>
<dbReference type="EMBL" id="CP000816">
    <property type="protein sequence ID" value="ABU81237.1"/>
    <property type="molecule type" value="Genomic_DNA"/>
</dbReference>
<dbReference type="GO" id="GO:0016818">
    <property type="term" value="F:hydrolase activity, acting on acid anhydrides, in phosphorus-containing anhydrides"/>
    <property type="evidence" value="ECO:0007669"/>
    <property type="project" value="InterPro"/>
</dbReference>
<evidence type="ECO:0000313" key="6">
    <source>
        <dbReference type="Proteomes" id="UP000000262"/>
    </source>
</evidence>
<organism evidence="5 6">
    <name type="scientific">Ignicoccus hospitalis (strain KIN4/I / DSM 18386 / JCM 14125)</name>
    <dbReference type="NCBI Taxonomy" id="453591"/>
    <lineage>
        <taxon>Archaea</taxon>
        <taxon>Thermoproteota</taxon>
        <taxon>Thermoprotei</taxon>
        <taxon>Desulfurococcales</taxon>
        <taxon>Desulfurococcaceae</taxon>
        <taxon>Ignicoccus</taxon>
    </lineage>
</organism>
<name>A8A8I5_IGNH4</name>
<dbReference type="InterPro" id="IPR006555">
    <property type="entry name" value="ATP-dep_Helicase_C"/>
</dbReference>
<keyword evidence="1" id="KW-0547">Nucleotide-binding</keyword>
<dbReference type="GO" id="GO:0003678">
    <property type="term" value="F:DNA helicase activity"/>
    <property type="evidence" value="ECO:0007669"/>
    <property type="project" value="TreeGrafter"/>
</dbReference>
<proteinExistence type="predicted"/>
<dbReference type="InterPro" id="IPR006935">
    <property type="entry name" value="Helicase/UvrB_N"/>
</dbReference>
<evidence type="ECO:0000256" key="2">
    <source>
        <dbReference type="ARBA" id="ARBA00022801"/>
    </source>
</evidence>
<dbReference type="OrthoDB" id="27512at2157"/>
<evidence type="ECO:0000313" key="5">
    <source>
        <dbReference type="EMBL" id="ABU81237.1"/>
    </source>
</evidence>
<dbReference type="Pfam" id="PF04851">
    <property type="entry name" value="ResIII"/>
    <property type="match status" value="1"/>
</dbReference>
<dbReference type="SMART" id="SM00491">
    <property type="entry name" value="HELICc2"/>
    <property type="match status" value="1"/>
</dbReference>
<dbReference type="Pfam" id="PF13307">
    <property type="entry name" value="Helicase_C_2"/>
    <property type="match status" value="1"/>
</dbReference>
<dbReference type="RefSeq" id="WP_011998089.1">
    <property type="nucleotide sequence ID" value="NC_009776.1"/>
</dbReference>
<dbReference type="GO" id="GO:0003677">
    <property type="term" value="F:DNA binding"/>
    <property type="evidence" value="ECO:0007669"/>
    <property type="project" value="InterPro"/>
</dbReference>
<dbReference type="GO" id="GO:0006139">
    <property type="term" value="P:nucleobase-containing compound metabolic process"/>
    <property type="evidence" value="ECO:0007669"/>
    <property type="project" value="InterPro"/>
</dbReference>